<reference evidence="2" key="1">
    <citation type="submission" date="2021-02" db="EMBL/GenBank/DDBJ databases">
        <authorList>
            <person name="Nowell W R."/>
        </authorList>
    </citation>
    <scope>NUCLEOTIDE SEQUENCE</scope>
    <source>
        <strain evidence="2">Ploen Becks lab</strain>
    </source>
</reference>
<evidence type="ECO:0000313" key="2">
    <source>
        <dbReference type="EMBL" id="CAF0983812.1"/>
    </source>
</evidence>
<dbReference type="InterPro" id="IPR018289">
    <property type="entry name" value="MULE_transposase_dom"/>
</dbReference>
<dbReference type="EMBL" id="CAJNOC010003464">
    <property type="protein sequence ID" value="CAF0983812.1"/>
    <property type="molecule type" value="Genomic_DNA"/>
</dbReference>
<protein>
    <recommendedName>
        <fullName evidence="1">MULE transposase domain-containing protein</fullName>
    </recommendedName>
</protein>
<proteinExistence type="predicted"/>
<organism evidence="2 3">
    <name type="scientific">Brachionus calyciflorus</name>
    <dbReference type="NCBI Taxonomy" id="104777"/>
    <lineage>
        <taxon>Eukaryota</taxon>
        <taxon>Metazoa</taxon>
        <taxon>Spiralia</taxon>
        <taxon>Gnathifera</taxon>
        <taxon>Rotifera</taxon>
        <taxon>Eurotatoria</taxon>
        <taxon>Monogononta</taxon>
        <taxon>Pseudotrocha</taxon>
        <taxon>Ploima</taxon>
        <taxon>Brachionidae</taxon>
        <taxon>Brachionus</taxon>
    </lineage>
</organism>
<sequence>MKSLSDNSDDAPRKIIAKCSNELLSNELVAQTTNLQIAEPKTLDEIVLPEQLLKTFNGDEFLLYDSGKDDEERFFIFGTEKNLKLIENGHIYVDGTFEIAPDLFYQIYSVHVLIDSKCYPVLYIPLPKKTQKLYERFLSVIESKIDCHPISINCDFERAMINASQKIFPKIKVHGCFYHFNQSLWRKIQANNLEEAYNNLDSTSLTDYRKLIKLPVVLSYIPPEDVHDIFETYKKKLDSNDPIQVKIGSFYEYFENTYLGRLTEHKTGRGARSKVVIIREMAMFDVDIWSINAR</sequence>
<gene>
    <name evidence="2" type="ORF">OXX778_LOCUS15559</name>
</gene>
<name>A0A814FE20_9BILA</name>
<dbReference type="Pfam" id="PF10551">
    <property type="entry name" value="MULE"/>
    <property type="match status" value="1"/>
</dbReference>
<dbReference type="PANTHER" id="PTHR47160:SF8">
    <property type="entry name" value="MULE TRANSPOSASE DOMAIN-CONTAINING PROTEIN"/>
    <property type="match status" value="1"/>
</dbReference>
<evidence type="ECO:0000313" key="3">
    <source>
        <dbReference type="Proteomes" id="UP000663879"/>
    </source>
</evidence>
<comment type="caution">
    <text evidence="2">The sequence shown here is derived from an EMBL/GenBank/DDBJ whole genome shotgun (WGS) entry which is preliminary data.</text>
</comment>
<feature type="domain" description="MULE transposase" evidence="1">
    <location>
        <begin position="91"/>
        <end position="182"/>
    </location>
</feature>
<keyword evidence="3" id="KW-1185">Reference proteome</keyword>
<dbReference type="Proteomes" id="UP000663879">
    <property type="component" value="Unassembled WGS sequence"/>
</dbReference>
<evidence type="ECO:0000259" key="1">
    <source>
        <dbReference type="Pfam" id="PF10551"/>
    </source>
</evidence>
<dbReference type="AlphaFoldDB" id="A0A814FE20"/>
<dbReference type="PANTHER" id="PTHR47160">
    <property type="entry name" value="PUTATIVE-RELATED"/>
    <property type="match status" value="1"/>
</dbReference>
<accession>A0A814FE20</accession>
<dbReference type="OrthoDB" id="8195004at2759"/>